<evidence type="ECO:0000313" key="8">
    <source>
        <dbReference type="Proteomes" id="UP000192758"/>
    </source>
</evidence>
<proteinExistence type="inferred from homology"/>
<feature type="domain" description="Replication protein A C-terminal" evidence="6">
    <location>
        <begin position="165"/>
        <end position="222"/>
    </location>
</feature>
<comment type="similarity">
    <text evidence="2">Belongs to the replication factor A protein 2 family.</text>
</comment>
<dbReference type="InterPro" id="IPR012340">
    <property type="entry name" value="NA-bd_OB-fold"/>
</dbReference>
<keyword evidence="4" id="KW-0539">Nucleus</keyword>
<evidence type="ECO:0000313" key="7">
    <source>
        <dbReference type="EMBL" id="OQS54148.1"/>
    </source>
</evidence>
<dbReference type="Gene3D" id="1.10.10.10">
    <property type="entry name" value="Winged helix-like DNA-binding domain superfamily/Winged helix DNA-binding domain"/>
    <property type="match status" value="1"/>
</dbReference>
<dbReference type="GO" id="GO:0035861">
    <property type="term" value="C:site of double-strand break"/>
    <property type="evidence" value="ECO:0007669"/>
    <property type="project" value="TreeGrafter"/>
</dbReference>
<evidence type="ECO:0000256" key="1">
    <source>
        <dbReference type="ARBA" id="ARBA00004123"/>
    </source>
</evidence>
<dbReference type="GO" id="GO:0006260">
    <property type="term" value="P:DNA replication"/>
    <property type="evidence" value="ECO:0007669"/>
    <property type="project" value="TreeGrafter"/>
</dbReference>
<accession>A0A1W0E4J7</accession>
<name>A0A1W0E4J7_9MICR</name>
<evidence type="ECO:0000259" key="5">
    <source>
        <dbReference type="Pfam" id="PF01336"/>
    </source>
</evidence>
<sequence>MTSFIENSEYNLNSEFNAEGGFENNHHQERPAIKQSIRKVTAKQMKLIEGGLLDGVELSTVSVCGIVKNVNKNNTGVSFTIFDSTGFINCTFWPNPNNPNDRNMGEVVENAFVHVVGTYRNYNDTHGVVCKTIRGATCDRMIHTLISAAYERKVVSSKTINPSPSINYKKNTEMVYEIIKENNSSSGVQVKTICAMLKSEMTESEVRRVVEELCDNSKIYRAGEDIIKLI</sequence>
<dbReference type="Gene3D" id="2.40.50.140">
    <property type="entry name" value="Nucleic acid-binding proteins"/>
    <property type="match status" value="1"/>
</dbReference>
<dbReference type="InterPro" id="IPR036388">
    <property type="entry name" value="WH-like_DNA-bd_sf"/>
</dbReference>
<evidence type="ECO:0000256" key="2">
    <source>
        <dbReference type="ARBA" id="ARBA00007815"/>
    </source>
</evidence>
<keyword evidence="8" id="KW-1185">Reference proteome</keyword>
<dbReference type="AlphaFoldDB" id="A0A1W0E4J7"/>
<dbReference type="InterPro" id="IPR014892">
    <property type="entry name" value="RPA_C"/>
</dbReference>
<dbReference type="InterPro" id="IPR004365">
    <property type="entry name" value="NA-bd_OB_tRNA"/>
</dbReference>
<reference evidence="7 8" key="1">
    <citation type="journal article" date="2017" name="Environ. Microbiol.">
        <title>Decay of the glycolytic pathway and adaptation to intranuclear parasitism within Enterocytozoonidae microsporidia.</title>
        <authorList>
            <person name="Wiredu Boakye D."/>
            <person name="Jaroenlak P."/>
            <person name="Prachumwat A."/>
            <person name="Williams T.A."/>
            <person name="Bateman K.S."/>
            <person name="Itsathitphaisarn O."/>
            <person name="Sritunyalucksana K."/>
            <person name="Paszkiewicz K.H."/>
            <person name="Moore K.A."/>
            <person name="Stentiford G.D."/>
            <person name="Williams B.A."/>
        </authorList>
    </citation>
    <scope>NUCLEOTIDE SEQUENCE [LARGE SCALE GENOMIC DNA]</scope>
    <source>
        <strain evidence="7 8">TH1</strain>
    </source>
</reference>
<dbReference type="SUPFAM" id="SSF50249">
    <property type="entry name" value="Nucleic acid-binding proteins"/>
    <property type="match status" value="1"/>
</dbReference>
<dbReference type="Pfam" id="PF01336">
    <property type="entry name" value="tRNA_anti-codon"/>
    <property type="match status" value="1"/>
</dbReference>
<comment type="caution">
    <text evidence="7">The sequence shown here is derived from an EMBL/GenBank/DDBJ whole genome shotgun (WGS) entry which is preliminary data.</text>
</comment>
<dbReference type="InterPro" id="IPR040260">
    <property type="entry name" value="RFA2-like"/>
</dbReference>
<feature type="domain" description="OB" evidence="5">
    <location>
        <begin position="61"/>
        <end position="131"/>
    </location>
</feature>
<comment type="subcellular location">
    <subcellularLocation>
        <location evidence="1">Nucleus</location>
    </subcellularLocation>
</comment>
<dbReference type="GO" id="GO:0005662">
    <property type="term" value="C:DNA replication factor A complex"/>
    <property type="evidence" value="ECO:0007669"/>
    <property type="project" value="TreeGrafter"/>
</dbReference>
<protein>
    <submittedName>
        <fullName evidence="7">Uncharacterized protein</fullName>
    </submittedName>
</protein>
<keyword evidence="3" id="KW-0238">DNA-binding</keyword>
<dbReference type="PANTHER" id="PTHR13989:SF16">
    <property type="entry name" value="REPLICATION PROTEIN A2"/>
    <property type="match status" value="1"/>
</dbReference>
<dbReference type="Proteomes" id="UP000192758">
    <property type="component" value="Unassembled WGS sequence"/>
</dbReference>
<dbReference type="VEuPathDB" id="MicrosporidiaDB:EHP00_1779"/>
<dbReference type="PANTHER" id="PTHR13989">
    <property type="entry name" value="REPLICATION PROTEIN A-RELATED"/>
    <property type="match status" value="1"/>
</dbReference>
<dbReference type="Pfam" id="PF08784">
    <property type="entry name" value="RPA_C"/>
    <property type="match status" value="1"/>
</dbReference>
<gene>
    <name evidence="7" type="ORF">EHP00_1779</name>
</gene>
<dbReference type="GO" id="GO:0003697">
    <property type="term" value="F:single-stranded DNA binding"/>
    <property type="evidence" value="ECO:0007669"/>
    <property type="project" value="TreeGrafter"/>
</dbReference>
<dbReference type="GO" id="GO:0006289">
    <property type="term" value="P:nucleotide-excision repair"/>
    <property type="evidence" value="ECO:0007669"/>
    <property type="project" value="TreeGrafter"/>
</dbReference>
<dbReference type="EMBL" id="MNPJ01000022">
    <property type="protein sequence ID" value="OQS54148.1"/>
    <property type="molecule type" value="Genomic_DNA"/>
</dbReference>
<evidence type="ECO:0000256" key="3">
    <source>
        <dbReference type="ARBA" id="ARBA00023125"/>
    </source>
</evidence>
<evidence type="ECO:0000256" key="4">
    <source>
        <dbReference type="ARBA" id="ARBA00023242"/>
    </source>
</evidence>
<dbReference type="OrthoDB" id="25571at2759"/>
<dbReference type="GO" id="GO:0000724">
    <property type="term" value="P:double-strand break repair via homologous recombination"/>
    <property type="evidence" value="ECO:0007669"/>
    <property type="project" value="TreeGrafter"/>
</dbReference>
<dbReference type="GO" id="GO:0000781">
    <property type="term" value="C:chromosome, telomeric region"/>
    <property type="evidence" value="ECO:0007669"/>
    <property type="project" value="TreeGrafter"/>
</dbReference>
<evidence type="ECO:0000259" key="6">
    <source>
        <dbReference type="Pfam" id="PF08784"/>
    </source>
</evidence>
<organism evidence="7 8">
    <name type="scientific">Ecytonucleospora hepatopenaei</name>
    <dbReference type="NCBI Taxonomy" id="646526"/>
    <lineage>
        <taxon>Eukaryota</taxon>
        <taxon>Fungi</taxon>
        <taxon>Fungi incertae sedis</taxon>
        <taxon>Microsporidia</taxon>
        <taxon>Enterocytozoonidae</taxon>
        <taxon>Ecytonucleospora</taxon>
    </lineage>
</organism>